<dbReference type="AlphaFoldDB" id="A0A5D2HMD0"/>
<sequence>MHHNIRFGFSSNFENRYEMKSCDAMCSFKCVVILVQIHGCHLHGVEVRDALLYCHILICLQGIKKVLIVLGIKRKNKLSPVG</sequence>
<proteinExistence type="predicted"/>
<reference evidence="1 2" key="1">
    <citation type="submission" date="2019-06" db="EMBL/GenBank/DDBJ databases">
        <title>WGS assembly of Gossypium darwinii.</title>
        <authorList>
            <person name="Chen Z.J."/>
            <person name="Sreedasyam A."/>
            <person name="Ando A."/>
            <person name="Song Q."/>
            <person name="De L."/>
            <person name="Hulse-Kemp A."/>
            <person name="Ding M."/>
            <person name="Ye W."/>
            <person name="Kirkbride R."/>
            <person name="Jenkins J."/>
            <person name="Plott C."/>
            <person name="Lovell J."/>
            <person name="Lin Y.-M."/>
            <person name="Vaughn R."/>
            <person name="Liu B."/>
            <person name="Li W."/>
            <person name="Simpson S."/>
            <person name="Scheffler B."/>
            <person name="Saski C."/>
            <person name="Grover C."/>
            <person name="Hu G."/>
            <person name="Conover J."/>
            <person name="Carlson J."/>
            <person name="Shu S."/>
            <person name="Boston L."/>
            <person name="Williams M."/>
            <person name="Peterson D."/>
            <person name="Mcgee K."/>
            <person name="Jones D."/>
            <person name="Wendel J."/>
            <person name="Stelly D."/>
            <person name="Grimwood J."/>
            <person name="Schmutz J."/>
        </authorList>
    </citation>
    <scope>NUCLEOTIDE SEQUENCE [LARGE SCALE GENOMIC DNA]</scope>
    <source>
        <strain evidence="1">1808015.09</strain>
    </source>
</reference>
<name>A0A5D2HMD0_GOSDA</name>
<accession>A0A5D2HMD0</accession>
<keyword evidence="2" id="KW-1185">Reference proteome</keyword>
<gene>
    <name evidence="1" type="ORF">ES288_A01G174600v1</name>
</gene>
<protein>
    <submittedName>
        <fullName evidence="1">Uncharacterized protein</fullName>
    </submittedName>
</protein>
<evidence type="ECO:0000313" key="1">
    <source>
        <dbReference type="EMBL" id="TYH31454.1"/>
    </source>
</evidence>
<dbReference type="Proteomes" id="UP000323506">
    <property type="component" value="Chromosome A01"/>
</dbReference>
<evidence type="ECO:0000313" key="2">
    <source>
        <dbReference type="Proteomes" id="UP000323506"/>
    </source>
</evidence>
<organism evidence="1 2">
    <name type="scientific">Gossypium darwinii</name>
    <name type="common">Darwin's cotton</name>
    <name type="synonym">Gossypium barbadense var. darwinii</name>
    <dbReference type="NCBI Taxonomy" id="34276"/>
    <lineage>
        <taxon>Eukaryota</taxon>
        <taxon>Viridiplantae</taxon>
        <taxon>Streptophyta</taxon>
        <taxon>Embryophyta</taxon>
        <taxon>Tracheophyta</taxon>
        <taxon>Spermatophyta</taxon>
        <taxon>Magnoliopsida</taxon>
        <taxon>eudicotyledons</taxon>
        <taxon>Gunneridae</taxon>
        <taxon>Pentapetalae</taxon>
        <taxon>rosids</taxon>
        <taxon>malvids</taxon>
        <taxon>Malvales</taxon>
        <taxon>Malvaceae</taxon>
        <taxon>Malvoideae</taxon>
        <taxon>Gossypium</taxon>
    </lineage>
</organism>
<dbReference type="EMBL" id="CM017688">
    <property type="protein sequence ID" value="TYH31454.1"/>
    <property type="molecule type" value="Genomic_DNA"/>
</dbReference>